<evidence type="ECO:0000259" key="5">
    <source>
        <dbReference type="PROSITE" id="PS50885"/>
    </source>
</evidence>
<keyword evidence="4" id="KW-1133">Transmembrane helix</keyword>
<organism evidence="6 7">
    <name type="scientific">Pontibacillus marinus BH030004 = DSM 16465</name>
    <dbReference type="NCBI Taxonomy" id="1385511"/>
    <lineage>
        <taxon>Bacteria</taxon>
        <taxon>Bacillati</taxon>
        <taxon>Bacillota</taxon>
        <taxon>Bacilli</taxon>
        <taxon>Bacillales</taxon>
        <taxon>Bacillaceae</taxon>
        <taxon>Pontibacillus</taxon>
    </lineage>
</organism>
<protein>
    <recommendedName>
        <fullName evidence="5">HAMP domain-containing protein</fullName>
    </recommendedName>
</protein>
<keyword evidence="4" id="KW-0812">Transmembrane</keyword>
<dbReference type="EMBL" id="AVPF01000001">
    <property type="protein sequence ID" value="KGX91887.1"/>
    <property type="molecule type" value="Genomic_DNA"/>
</dbReference>
<keyword evidence="2" id="KW-1003">Cell membrane</keyword>
<proteinExistence type="predicted"/>
<dbReference type="GO" id="GO:0005886">
    <property type="term" value="C:plasma membrane"/>
    <property type="evidence" value="ECO:0007669"/>
    <property type="project" value="UniProtKB-SubCell"/>
</dbReference>
<dbReference type="eggNOG" id="COG4191">
    <property type="taxonomic scope" value="Bacteria"/>
</dbReference>
<feature type="transmembrane region" description="Helical" evidence="4">
    <location>
        <begin position="325"/>
        <end position="346"/>
    </location>
</feature>
<evidence type="ECO:0000256" key="4">
    <source>
        <dbReference type="SAM" id="Phobius"/>
    </source>
</evidence>
<comment type="subcellular location">
    <subcellularLocation>
        <location evidence="1">Cell membrane</location>
    </subcellularLocation>
</comment>
<evidence type="ECO:0000313" key="7">
    <source>
        <dbReference type="Proteomes" id="UP000030403"/>
    </source>
</evidence>
<accession>A0A0A5I7R9</accession>
<dbReference type="OrthoDB" id="2801182at2"/>
<feature type="transmembrane region" description="Helical" evidence="4">
    <location>
        <begin position="12"/>
        <end position="33"/>
    </location>
</feature>
<evidence type="ECO:0000256" key="1">
    <source>
        <dbReference type="ARBA" id="ARBA00004236"/>
    </source>
</evidence>
<dbReference type="Gene3D" id="6.10.340.10">
    <property type="match status" value="1"/>
</dbReference>
<dbReference type="GO" id="GO:0007165">
    <property type="term" value="P:signal transduction"/>
    <property type="evidence" value="ECO:0007669"/>
    <property type="project" value="InterPro"/>
</dbReference>
<keyword evidence="7" id="KW-1185">Reference proteome</keyword>
<dbReference type="CDD" id="cd06225">
    <property type="entry name" value="HAMP"/>
    <property type="match status" value="1"/>
</dbReference>
<keyword evidence="3 4" id="KW-0472">Membrane</keyword>
<gene>
    <name evidence="6" type="ORF">N783_00665</name>
</gene>
<dbReference type="AlphaFoldDB" id="A0A0A5I7R9"/>
<reference evidence="6 7" key="1">
    <citation type="submission" date="2013-08" db="EMBL/GenBank/DDBJ databases">
        <authorList>
            <person name="Huang J."/>
            <person name="Wang G."/>
        </authorList>
    </citation>
    <scope>NUCLEOTIDE SEQUENCE [LARGE SCALE GENOMIC DNA]</scope>
    <source>
        <strain evidence="6 7">BH030004</strain>
    </source>
</reference>
<comment type="caution">
    <text evidence="6">The sequence shown here is derived from an EMBL/GenBank/DDBJ whole genome shotgun (WGS) entry which is preliminary data.</text>
</comment>
<evidence type="ECO:0000313" key="6">
    <source>
        <dbReference type="EMBL" id="KGX91887.1"/>
    </source>
</evidence>
<dbReference type="InterPro" id="IPR003660">
    <property type="entry name" value="HAMP_dom"/>
</dbReference>
<dbReference type="RefSeq" id="WP_051254948.1">
    <property type="nucleotide sequence ID" value="NZ_AULJ01000001.1"/>
</dbReference>
<evidence type="ECO:0000256" key="3">
    <source>
        <dbReference type="ARBA" id="ARBA00023136"/>
    </source>
</evidence>
<dbReference type="PROSITE" id="PS50885">
    <property type="entry name" value="HAMP"/>
    <property type="match status" value="1"/>
</dbReference>
<sequence>MLKPKTLRQSFLTKMLSILLIITLLSGVLQLYYINVYAKKEIKNQALMIAENIDKNIEQTKISADAIEHQIDLKLISMSKNITDKLKGKTIDEIYNEDLGKLKDEFNLAGITLFNKTKDDIVGVKSTNPNEIGFSIKKYGYYEAGKKIFNGVKPDIEGATYLSKNAIVLPIAPSGSQNEVPTFFKYAYYHAPGTSYVINIYIEANEVYQYTKETGTEKRIDDIKDNTPNIKEIAVLNPKVFKDPSLEKQLYPPLKKVEYGEFNYKTDDDIEFLKKTAGNLQRKMITQSINNEKVFKVFLPINEDYVVYTSFDYQKLSAPLYRHSYILIATGIISLFVLFLVTARFFNRIYENIQRIKSQIRLLESGNLTAESKVTDNSELQKLSESANRMANTLGAVLKETREQAQKVQQMSIMLEAEASKSVEKMFKMSTKETARSREQLNDTLDFLDKLKDYLNTLPEEEKNEEILEDIENIKQVAKGQTASSTDFTLTLADLLKSLHYESSELSDISNLVLQHMANFKLEQK</sequence>
<name>A0A0A5I7R9_9BACI</name>
<evidence type="ECO:0000256" key="2">
    <source>
        <dbReference type="ARBA" id="ARBA00022475"/>
    </source>
</evidence>
<dbReference type="Proteomes" id="UP000030403">
    <property type="component" value="Unassembled WGS sequence"/>
</dbReference>
<dbReference type="STRING" id="1385511.GCA_000425225_00123"/>
<feature type="domain" description="HAMP" evidence="5">
    <location>
        <begin position="347"/>
        <end position="399"/>
    </location>
</feature>